<dbReference type="GeneID" id="36591030"/>
<dbReference type="AlphaFoldDB" id="A0A2J6TF86"/>
<dbReference type="OrthoDB" id="3486223at2759"/>
<accession>A0A2J6TF86</accession>
<protein>
    <submittedName>
        <fullName evidence="1">Uncharacterized protein</fullName>
    </submittedName>
</protein>
<dbReference type="Proteomes" id="UP000235371">
    <property type="component" value="Unassembled WGS sequence"/>
</dbReference>
<evidence type="ECO:0000313" key="1">
    <source>
        <dbReference type="EMBL" id="PMD61695.1"/>
    </source>
</evidence>
<dbReference type="InParanoid" id="A0A2J6TF86"/>
<reference evidence="1 2" key="1">
    <citation type="submission" date="2016-04" db="EMBL/GenBank/DDBJ databases">
        <title>A degradative enzymes factory behind the ericoid mycorrhizal symbiosis.</title>
        <authorList>
            <consortium name="DOE Joint Genome Institute"/>
            <person name="Martino E."/>
            <person name="Morin E."/>
            <person name="Grelet G."/>
            <person name="Kuo A."/>
            <person name="Kohler A."/>
            <person name="Daghino S."/>
            <person name="Barry K."/>
            <person name="Choi C."/>
            <person name="Cichocki N."/>
            <person name="Clum A."/>
            <person name="Copeland A."/>
            <person name="Hainaut M."/>
            <person name="Haridas S."/>
            <person name="Labutti K."/>
            <person name="Lindquist E."/>
            <person name="Lipzen A."/>
            <person name="Khouja H.-R."/>
            <person name="Murat C."/>
            <person name="Ohm R."/>
            <person name="Olson A."/>
            <person name="Spatafora J."/>
            <person name="Veneault-Fourrey C."/>
            <person name="Henrissat B."/>
            <person name="Grigoriev I."/>
            <person name="Martin F."/>
            <person name="Perotto S."/>
        </authorList>
    </citation>
    <scope>NUCLEOTIDE SEQUENCE [LARGE SCALE GENOMIC DNA]</scope>
    <source>
        <strain evidence="1 2">E</strain>
    </source>
</reference>
<gene>
    <name evidence="1" type="ORF">K444DRAFT_628709</name>
</gene>
<keyword evidence="2" id="KW-1185">Reference proteome</keyword>
<proteinExistence type="predicted"/>
<sequence>MGGQKTPLEANSIKLAITITLDDGFSCGLIPKYAFLLLKEVGYIKNEYSRPEHYSSSAPTIHIPGVRRDLWLSLQNTIAMNRGVLVPEAHPTEYKGRADMTGVGKNDIRICAWDCGIHYLLELMIVGENLQAPGFQNQVMDKLLLTYRKFYQENEGRVPLGNVEYVFENSQNERLRDFVRDVLIFAMSDRTTTQAFVERHISEELRDDLKKRWDNTQRRVRDAPWDHPGDYQVPRVDPISIQC</sequence>
<dbReference type="RefSeq" id="XP_024738599.1">
    <property type="nucleotide sequence ID" value="XM_024882953.1"/>
</dbReference>
<evidence type="ECO:0000313" key="2">
    <source>
        <dbReference type="Proteomes" id="UP000235371"/>
    </source>
</evidence>
<dbReference type="EMBL" id="KZ613786">
    <property type="protein sequence ID" value="PMD61695.1"/>
    <property type="molecule type" value="Genomic_DNA"/>
</dbReference>
<organism evidence="1 2">
    <name type="scientific">Hyaloscypha bicolor E</name>
    <dbReference type="NCBI Taxonomy" id="1095630"/>
    <lineage>
        <taxon>Eukaryota</taxon>
        <taxon>Fungi</taxon>
        <taxon>Dikarya</taxon>
        <taxon>Ascomycota</taxon>
        <taxon>Pezizomycotina</taxon>
        <taxon>Leotiomycetes</taxon>
        <taxon>Helotiales</taxon>
        <taxon>Hyaloscyphaceae</taxon>
        <taxon>Hyaloscypha</taxon>
        <taxon>Hyaloscypha bicolor</taxon>
    </lineage>
</organism>
<name>A0A2J6TF86_9HELO</name>